<dbReference type="STRING" id="936756.ATE80_13290"/>
<sequence length="861" mass="95930">MRAQEITFLKLVQGEKQFQVPLYQRTYSWTRPQLQRLWDDLVDLVEQQLEGGSPASHFLGSVVLAPGQLQAGGVQRWLVVDGQQRLTTIMLAFTALRDHIRDSSVEGSARTADRIHRQYLVNEFLEGDEHFRLLPTQADRPSYGACVSHSPRSGGADNVGAAHRFFRGVLASGQEQYGEGWTTAVEIALRDLLSIVEITAERGDNVYRIFESINNTGVGLSQSDLLRNYVFMLLPGRGERVYEQLWLPMQQQLGPKNLELLVWLDLVVRGESKTKQTDIYRVQQQRLEPLAGNEEALEKEISELARRAELLRRILDPSLEPNEALRRRLRHLASWGGRIHYPIALHLLDLVDAGNAGADEAAEALGYVEGFLVRRMLCQASTQSLNRLFMSMPGDMERDRPPAEAVQRYLSSRRRGWPTDAEVAEAVRSKPFYWNGQAQQRAYVLQRLEESYGSAEPVDYGRAKLTVEHVLPQRPAQAWLDMLAEDSDDGQTPQELHDLLVHTLGNLTLSAENSKLSNHPFQRKQQILEASSLRMNQEIAATPRWGRKEILERADNLAARAVALWPGPEGEQHADSAEWSGWADLRAALIAMPTGTWTTYGDIAELIGSHPVPVGNFLATKAGVHGAYRVLTAAGRVSASFRWPSDEHGGNPLALLHAEGVPFDASGRARGSHRLTAEDLASLLGKEVPEVGSTNGSSESVAAGRSVQARAARFAELLRENRPDAADAILSFLHSWEELAPGCHLDYGKAAETSCFLMLRRDTASRAGAIWPFTLYPVFGTVEVVFQYMRSRPPFDDSGLRREFMSRLNAVPGVELAEAKLELRPSFPLEVLAGHPEDVHAALSWFVRQVTLHEPQDGHGE</sequence>
<dbReference type="RefSeq" id="WP_058942416.1">
    <property type="nucleotide sequence ID" value="NZ_LNSV01000028.1"/>
</dbReference>
<evidence type="ECO:0000259" key="1">
    <source>
        <dbReference type="Pfam" id="PF03235"/>
    </source>
</evidence>
<evidence type="ECO:0000313" key="3">
    <source>
        <dbReference type="EMBL" id="KUH38290.1"/>
    </source>
</evidence>
<organism evidence="3 4">
    <name type="scientific">Streptomyces kanasensis</name>
    <dbReference type="NCBI Taxonomy" id="936756"/>
    <lineage>
        <taxon>Bacteria</taxon>
        <taxon>Bacillati</taxon>
        <taxon>Actinomycetota</taxon>
        <taxon>Actinomycetes</taxon>
        <taxon>Kitasatosporales</taxon>
        <taxon>Streptomycetaceae</taxon>
        <taxon>Streptomyces</taxon>
    </lineage>
</organism>
<dbReference type="EMBL" id="LNSV01000028">
    <property type="protein sequence ID" value="KUH38290.1"/>
    <property type="molecule type" value="Genomic_DNA"/>
</dbReference>
<dbReference type="PANTHER" id="PTHR35149">
    <property type="entry name" value="SLL5132 PROTEIN"/>
    <property type="match status" value="1"/>
</dbReference>
<dbReference type="Pfam" id="PF07510">
    <property type="entry name" value="GmrSD_C"/>
    <property type="match status" value="1"/>
</dbReference>
<dbReference type="PANTHER" id="PTHR35149:SF2">
    <property type="entry name" value="DUF262 DOMAIN-CONTAINING PROTEIN"/>
    <property type="match status" value="1"/>
</dbReference>
<evidence type="ECO:0000259" key="2">
    <source>
        <dbReference type="Pfam" id="PF07510"/>
    </source>
</evidence>
<evidence type="ECO:0008006" key="5">
    <source>
        <dbReference type="Google" id="ProtNLM"/>
    </source>
</evidence>
<dbReference type="Gene3D" id="1.10.10.10">
    <property type="entry name" value="Winged helix-like DNA-binding domain superfamily/Winged helix DNA-binding domain"/>
    <property type="match status" value="1"/>
</dbReference>
<reference evidence="3 4" key="1">
    <citation type="submission" date="2015-11" db="EMBL/GenBank/DDBJ databases">
        <title>Genome-wide analysis reveals the secondary metabolome in Streptomyces kanasensis ZX01.</title>
        <authorList>
            <person name="Zhang G."/>
            <person name="Han L."/>
            <person name="Feng J."/>
            <person name="Zhang X."/>
        </authorList>
    </citation>
    <scope>NUCLEOTIDE SEQUENCE [LARGE SCALE GENOMIC DNA]</scope>
    <source>
        <strain evidence="3 4">ZX01</strain>
    </source>
</reference>
<accession>A0A100Y5W7</accession>
<gene>
    <name evidence="3" type="ORF">ATE80_13290</name>
</gene>
<dbReference type="InterPro" id="IPR036388">
    <property type="entry name" value="WH-like_DNA-bd_sf"/>
</dbReference>
<evidence type="ECO:0000313" key="4">
    <source>
        <dbReference type="Proteomes" id="UP000054011"/>
    </source>
</evidence>
<dbReference type="AlphaFoldDB" id="A0A100Y5W7"/>
<comment type="caution">
    <text evidence="3">The sequence shown here is derived from an EMBL/GenBank/DDBJ whole genome shotgun (WGS) entry which is preliminary data.</text>
</comment>
<dbReference type="SUPFAM" id="SSF46767">
    <property type="entry name" value="Methylated DNA-protein cysteine methyltransferase, C-terminal domain"/>
    <property type="match status" value="1"/>
</dbReference>
<keyword evidence="4" id="KW-1185">Reference proteome</keyword>
<feature type="domain" description="GmrSD restriction endonucleases C-terminal" evidence="2">
    <location>
        <begin position="417"/>
        <end position="559"/>
    </location>
</feature>
<dbReference type="Pfam" id="PF03235">
    <property type="entry name" value="GmrSD_N"/>
    <property type="match status" value="1"/>
</dbReference>
<feature type="domain" description="GmrSD restriction endonucleases N-terminal" evidence="1">
    <location>
        <begin position="10"/>
        <end position="231"/>
    </location>
</feature>
<dbReference type="InterPro" id="IPR011089">
    <property type="entry name" value="GmrSD_C"/>
</dbReference>
<dbReference type="InterPro" id="IPR036217">
    <property type="entry name" value="MethylDNA_cys_MeTrfase_DNAb"/>
</dbReference>
<dbReference type="InterPro" id="IPR004919">
    <property type="entry name" value="GmrSD_N"/>
</dbReference>
<dbReference type="OrthoDB" id="9798761at2"/>
<proteinExistence type="predicted"/>
<name>A0A100Y5W7_9ACTN</name>
<protein>
    <recommendedName>
        <fullName evidence="5">DUF262 domain-containing protein</fullName>
    </recommendedName>
</protein>
<dbReference type="Proteomes" id="UP000054011">
    <property type="component" value="Unassembled WGS sequence"/>
</dbReference>